<dbReference type="GO" id="GO:0003700">
    <property type="term" value="F:DNA-binding transcription factor activity"/>
    <property type="evidence" value="ECO:0007669"/>
    <property type="project" value="InterPro"/>
</dbReference>
<evidence type="ECO:0000256" key="2">
    <source>
        <dbReference type="ARBA" id="ARBA00023125"/>
    </source>
</evidence>
<dbReference type="EMBL" id="JAASRM010000001">
    <property type="protein sequence ID" value="NIK90316.1"/>
    <property type="molecule type" value="Genomic_DNA"/>
</dbReference>
<evidence type="ECO:0000313" key="5">
    <source>
        <dbReference type="EMBL" id="NIK90316.1"/>
    </source>
</evidence>
<gene>
    <name evidence="5" type="ORF">FHS83_003634</name>
</gene>
<comment type="caution">
    <text evidence="5">The sequence shown here is derived from an EMBL/GenBank/DDBJ whole genome shotgun (WGS) entry which is preliminary data.</text>
</comment>
<dbReference type="SUPFAM" id="SSF46785">
    <property type="entry name" value="Winged helix' DNA-binding domain"/>
    <property type="match status" value="1"/>
</dbReference>
<proteinExistence type="predicted"/>
<keyword evidence="2 5" id="KW-0238">DNA-binding</keyword>
<dbReference type="Gene3D" id="1.10.10.10">
    <property type="entry name" value="Winged helix-like DNA-binding domain superfamily/Winged helix DNA-binding domain"/>
    <property type="match status" value="1"/>
</dbReference>
<dbReference type="SMART" id="SM00347">
    <property type="entry name" value="HTH_MARR"/>
    <property type="match status" value="1"/>
</dbReference>
<evidence type="ECO:0000256" key="1">
    <source>
        <dbReference type="ARBA" id="ARBA00023015"/>
    </source>
</evidence>
<keyword evidence="6" id="KW-1185">Reference proteome</keyword>
<accession>A0A846N3K7</accession>
<protein>
    <submittedName>
        <fullName evidence="5">DNA-binding MarR family transcriptional regulator</fullName>
    </submittedName>
</protein>
<dbReference type="Pfam" id="PF01047">
    <property type="entry name" value="MarR"/>
    <property type="match status" value="1"/>
</dbReference>
<evidence type="ECO:0000259" key="4">
    <source>
        <dbReference type="PROSITE" id="PS50995"/>
    </source>
</evidence>
<dbReference type="PRINTS" id="PR00598">
    <property type="entry name" value="HTHMARR"/>
</dbReference>
<dbReference type="InterPro" id="IPR036388">
    <property type="entry name" value="WH-like_DNA-bd_sf"/>
</dbReference>
<dbReference type="AlphaFoldDB" id="A0A846N3K7"/>
<reference evidence="5 6" key="1">
    <citation type="submission" date="2020-03" db="EMBL/GenBank/DDBJ databases">
        <title>Genomic Encyclopedia of Type Strains, Phase IV (KMG-IV): sequencing the most valuable type-strain genomes for metagenomic binning, comparative biology and taxonomic classification.</title>
        <authorList>
            <person name="Goeker M."/>
        </authorList>
    </citation>
    <scope>NUCLEOTIDE SEQUENCE [LARGE SCALE GENOMIC DNA]</scope>
    <source>
        <strain evidence="5 6">DSM 19867</strain>
    </source>
</reference>
<keyword evidence="3" id="KW-0804">Transcription</keyword>
<organism evidence="5 6">
    <name type="scientific">Rhizomicrobium palustre</name>
    <dbReference type="NCBI Taxonomy" id="189966"/>
    <lineage>
        <taxon>Bacteria</taxon>
        <taxon>Pseudomonadati</taxon>
        <taxon>Pseudomonadota</taxon>
        <taxon>Alphaproteobacteria</taxon>
        <taxon>Micropepsales</taxon>
        <taxon>Micropepsaceae</taxon>
        <taxon>Rhizomicrobium</taxon>
    </lineage>
</organism>
<dbReference type="InterPro" id="IPR036390">
    <property type="entry name" value="WH_DNA-bd_sf"/>
</dbReference>
<dbReference type="RefSeq" id="WP_167084759.1">
    <property type="nucleotide sequence ID" value="NZ_BAAADC010000001.1"/>
</dbReference>
<sequence length="142" mass="16265">MTTRQGGFLIAKVHQAAGRIFARLLKARGMEFHPAHGRILFVLWQNGPMPIHDLAHRVSLSKSTLTNALDRLEATGDVRRLRSDEDRRSITVELTEQFDQTRLRFEEVSKAMTARFYDGLSEAEITRFEATLQRILTNLEKA</sequence>
<dbReference type="PROSITE" id="PS50995">
    <property type="entry name" value="HTH_MARR_2"/>
    <property type="match status" value="1"/>
</dbReference>
<dbReference type="InterPro" id="IPR000835">
    <property type="entry name" value="HTH_MarR-typ"/>
</dbReference>
<evidence type="ECO:0000256" key="3">
    <source>
        <dbReference type="ARBA" id="ARBA00023163"/>
    </source>
</evidence>
<name>A0A846N3K7_9PROT</name>
<dbReference type="GO" id="GO:0003677">
    <property type="term" value="F:DNA binding"/>
    <property type="evidence" value="ECO:0007669"/>
    <property type="project" value="UniProtKB-KW"/>
</dbReference>
<keyword evidence="1" id="KW-0805">Transcription regulation</keyword>
<evidence type="ECO:0000313" key="6">
    <source>
        <dbReference type="Proteomes" id="UP000570514"/>
    </source>
</evidence>
<dbReference type="PANTHER" id="PTHR42756:SF1">
    <property type="entry name" value="TRANSCRIPTIONAL REPRESSOR OF EMRAB OPERON"/>
    <property type="match status" value="1"/>
</dbReference>
<dbReference type="PANTHER" id="PTHR42756">
    <property type="entry name" value="TRANSCRIPTIONAL REGULATOR, MARR"/>
    <property type="match status" value="1"/>
</dbReference>
<dbReference type="Proteomes" id="UP000570514">
    <property type="component" value="Unassembled WGS sequence"/>
</dbReference>
<feature type="domain" description="HTH marR-type" evidence="4">
    <location>
        <begin position="1"/>
        <end position="137"/>
    </location>
</feature>